<dbReference type="Pfam" id="PF01363">
    <property type="entry name" value="FYVE"/>
    <property type="match status" value="1"/>
</dbReference>
<feature type="compositionally biased region" description="Basic and acidic residues" evidence="9">
    <location>
        <begin position="117"/>
        <end position="130"/>
    </location>
</feature>
<proteinExistence type="predicted"/>
<evidence type="ECO:0000313" key="14">
    <source>
        <dbReference type="RefSeq" id="XP_013773396.1"/>
    </source>
</evidence>
<dbReference type="Gene3D" id="3.30.40.10">
    <property type="entry name" value="Zinc/RING finger domain, C3HC4 (zinc finger)"/>
    <property type="match status" value="1"/>
</dbReference>
<dbReference type="InterPro" id="IPR051092">
    <property type="entry name" value="FYVE_RhoGEF_PH"/>
</dbReference>
<evidence type="ECO:0000256" key="5">
    <source>
        <dbReference type="ARBA" id="ARBA00022771"/>
    </source>
</evidence>
<feature type="region of interest" description="Disordered" evidence="9">
    <location>
        <begin position="543"/>
        <end position="571"/>
    </location>
</feature>
<comment type="subcellular location">
    <subcellularLocation>
        <location evidence="1">Cytoplasm</location>
        <location evidence="1">Cytoskeleton</location>
    </subcellularLocation>
</comment>
<dbReference type="InterPro" id="IPR000219">
    <property type="entry name" value="DH_dom"/>
</dbReference>
<evidence type="ECO:0000256" key="9">
    <source>
        <dbReference type="SAM" id="MobiDB-lite"/>
    </source>
</evidence>
<dbReference type="InterPro" id="IPR011993">
    <property type="entry name" value="PH-like_dom_sf"/>
</dbReference>
<dbReference type="GeneID" id="106458430"/>
<evidence type="ECO:0000256" key="2">
    <source>
        <dbReference type="ARBA" id="ARBA00022490"/>
    </source>
</evidence>
<keyword evidence="13" id="KW-1185">Reference proteome</keyword>
<keyword evidence="3" id="KW-0344">Guanine-nucleotide releasing factor</keyword>
<feature type="compositionally biased region" description="Basic and acidic residues" evidence="9">
    <location>
        <begin position="38"/>
        <end position="55"/>
    </location>
</feature>
<dbReference type="SUPFAM" id="SSF48065">
    <property type="entry name" value="DBL homology domain (DH-domain)"/>
    <property type="match status" value="1"/>
</dbReference>
<keyword evidence="4" id="KW-0479">Metal-binding</keyword>
<dbReference type="RefSeq" id="XP_013773396.1">
    <property type="nucleotide sequence ID" value="XM_013917942.2"/>
</dbReference>
<feature type="compositionally biased region" description="Polar residues" evidence="9">
    <location>
        <begin position="556"/>
        <end position="565"/>
    </location>
</feature>
<dbReference type="CDD" id="cd00160">
    <property type="entry name" value="RhoGEF"/>
    <property type="match status" value="1"/>
</dbReference>
<dbReference type="InterPro" id="IPR035899">
    <property type="entry name" value="DBL_dom_sf"/>
</dbReference>
<evidence type="ECO:0000313" key="13">
    <source>
        <dbReference type="Proteomes" id="UP000694941"/>
    </source>
</evidence>
<evidence type="ECO:0000256" key="7">
    <source>
        <dbReference type="ARBA" id="ARBA00023212"/>
    </source>
</evidence>
<dbReference type="InterPro" id="IPR000306">
    <property type="entry name" value="Znf_FYVE"/>
</dbReference>
<dbReference type="PANTHER" id="PTHR12673">
    <property type="entry name" value="FACIOGENITAL DYSPLASIA PROTEIN"/>
    <property type="match status" value="1"/>
</dbReference>
<dbReference type="Pfam" id="PF00621">
    <property type="entry name" value="RhoGEF"/>
    <property type="match status" value="1"/>
</dbReference>
<dbReference type="PROSITE" id="PS50010">
    <property type="entry name" value="DH_2"/>
    <property type="match status" value="1"/>
</dbReference>
<dbReference type="InterPro" id="IPR001849">
    <property type="entry name" value="PH_domain"/>
</dbReference>
<feature type="domain" description="PH" evidence="10">
    <location>
        <begin position="1091"/>
        <end position="1190"/>
    </location>
</feature>
<organism evidence="13 14">
    <name type="scientific">Limulus polyphemus</name>
    <name type="common">Atlantic horseshoe crab</name>
    <dbReference type="NCBI Taxonomy" id="6850"/>
    <lineage>
        <taxon>Eukaryota</taxon>
        <taxon>Metazoa</taxon>
        <taxon>Ecdysozoa</taxon>
        <taxon>Arthropoda</taxon>
        <taxon>Chelicerata</taxon>
        <taxon>Merostomata</taxon>
        <taxon>Xiphosura</taxon>
        <taxon>Limulidae</taxon>
        <taxon>Limulus</taxon>
    </lineage>
</organism>
<evidence type="ECO:0000259" key="12">
    <source>
        <dbReference type="PROSITE" id="PS50178"/>
    </source>
</evidence>
<keyword evidence="7" id="KW-0206">Cytoskeleton</keyword>
<gene>
    <name evidence="14" type="primary">LOC106458430</name>
</gene>
<keyword evidence="6" id="KW-0862">Zinc</keyword>
<evidence type="ECO:0000256" key="4">
    <source>
        <dbReference type="ARBA" id="ARBA00022723"/>
    </source>
</evidence>
<feature type="region of interest" description="Disordered" evidence="9">
    <location>
        <begin position="14"/>
        <end position="55"/>
    </location>
</feature>
<protein>
    <submittedName>
        <fullName evidence="14">FYVE, RhoGEF and PH domain-containing protein 6-like</fullName>
    </submittedName>
</protein>
<dbReference type="Gene3D" id="2.30.29.30">
    <property type="entry name" value="Pleckstrin-homology domain (PH domain)/Phosphotyrosine-binding domain (PTB)"/>
    <property type="match status" value="2"/>
</dbReference>
<dbReference type="PANTHER" id="PTHR12673:SF267">
    <property type="entry name" value="PROTEIN CBG10230"/>
    <property type="match status" value="1"/>
</dbReference>
<evidence type="ECO:0000256" key="8">
    <source>
        <dbReference type="PROSITE-ProRule" id="PRU00091"/>
    </source>
</evidence>
<dbReference type="Proteomes" id="UP000694941">
    <property type="component" value="Unplaced"/>
</dbReference>
<keyword evidence="2" id="KW-0963">Cytoplasm</keyword>
<accession>A0ABM1B2D8</accession>
<dbReference type="Pfam" id="PF00169">
    <property type="entry name" value="PH"/>
    <property type="match status" value="2"/>
</dbReference>
<evidence type="ECO:0000256" key="3">
    <source>
        <dbReference type="ARBA" id="ARBA00022658"/>
    </source>
</evidence>
<keyword evidence="5 8" id="KW-0863">Zinc-finger</keyword>
<dbReference type="InterPro" id="IPR017455">
    <property type="entry name" value="Znf_FYVE-rel"/>
</dbReference>
<feature type="compositionally biased region" description="Basic and acidic residues" evidence="9">
    <location>
        <begin position="379"/>
        <end position="395"/>
    </location>
</feature>
<feature type="domain" description="DH" evidence="11">
    <location>
        <begin position="624"/>
        <end position="813"/>
    </location>
</feature>
<dbReference type="PROSITE" id="PS50003">
    <property type="entry name" value="PH_DOMAIN"/>
    <property type="match status" value="2"/>
</dbReference>
<feature type="compositionally biased region" description="Basic and acidic residues" evidence="9">
    <location>
        <begin position="544"/>
        <end position="555"/>
    </location>
</feature>
<feature type="region of interest" description="Disordered" evidence="9">
    <location>
        <begin position="198"/>
        <end position="218"/>
    </location>
</feature>
<dbReference type="Gene3D" id="1.20.900.10">
    <property type="entry name" value="Dbl homology (DH) domain"/>
    <property type="match status" value="1"/>
</dbReference>
<evidence type="ECO:0000256" key="6">
    <source>
        <dbReference type="ARBA" id="ARBA00022833"/>
    </source>
</evidence>
<dbReference type="SMART" id="SM00325">
    <property type="entry name" value="RhoGEF"/>
    <property type="match status" value="1"/>
</dbReference>
<feature type="region of interest" description="Disordered" evidence="9">
    <location>
        <begin position="359"/>
        <end position="395"/>
    </location>
</feature>
<dbReference type="SMART" id="SM00233">
    <property type="entry name" value="PH"/>
    <property type="match status" value="2"/>
</dbReference>
<feature type="domain" description="FYVE-type" evidence="12">
    <location>
        <begin position="975"/>
        <end position="1034"/>
    </location>
</feature>
<dbReference type="SUPFAM" id="SSF50729">
    <property type="entry name" value="PH domain-like"/>
    <property type="match status" value="2"/>
</dbReference>
<feature type="compositionally biased region" description="Polar residues" evidence="9">
    <location>
        <begin position="76"/>
        <end position="108"/>
    </location>
</feature>
<feature type="domain" description="PH" evidence="10">
    <location>
        <begin position="842"/>
        <end position="936"/>
    </location>
</feature>
<dbReference type="InterPro" id="IPR013083">
    <property type="entry name" value="Znf_RING/FYVE/PHD"/>
</dbReference>
<name>A0ABM1B2D8_LIMPO</name>
<dbReference type="PROSITE" id="PS50178">
    <property type="entry name" value="ZF_FYVE"/>
    <property type="match status" value="1"/>
</dbReference>
<evidence type="ECO:0000259" key="11">
    <source>
        <dbReference type="PROSITE" id="PS50010"/>
    </source>
</evidence>
<reference evidence="14" key="1">
    <citation type="submission" date="2025-08" db="UniProtKB">
        <authorList>
            <consortium name="RefSeq"/>
        </authorList>
    </citation>
    <scope>IDENTIFICATION</scope>
    <source>
        <tissue evidence="14">Muscle</tissue>
    </source>
</reference>
<feature type="region of interest" description="Disordered" evidence="9">
    <location>
        <begin position="71"/>
        <end position="166"/>
    </location>
</feature>
<evidence type="ECO:0000259" key="10">
    <source>
        <dbReference type="PROSITE" id="PS50003"/>
    </source>
</evidence>
<feature type="region of interest" description="Disordered" evidence="9">
    <location>
        <begin position="428"/>
        <end position="453"/>
    </location>
</feature>
<evidence type="ECO:0000256" key="1">
    <source>
        <dbReference type="ARBA" id="ARBA00004245"/>
    </source>
</evidence>
<sequence length="1192" mass="139120">MSLCRPVTKLEFRQRASPPLLSRSERSVDSLSNNQEYEDQKDIRRVKERISKSEDKFERRLTATEKIKYVEKKDQSVQTSEPDSLQVNKQWKNYENKQTIKSSPTPTLENEALKSFQDLHKNKYLSNERKKHDKTASSIEQPAPPTRSKRTRSQADTNVSPVRRDIEKSPYHKFSSDDCRVKETKADQKKHVLQVLHQKSHHSKPLHQRETDIPPPLPPKLYPKVSLSKTSKNTPPEVPERTYKNIIDITDIKTTSHSPSYVSDRGMVETVQSVSGFPSRSLLTDVPSDYSLLMRRHNIKQHYFDRPIVGTSRDDVPVKHRNKGAPVHESVYSRHVSDIRSRGSKFEPRERKKYENIIYGDKTSTPTRNYKRRTLKSSSPEHRQRVNSDSRTTREEASWFDNNSLYVDFERSFSCPEQEPFLEYRRQNTSSGKVKGDHSVLSTSRSKQPWPESKKVKHYQKSNREQTLQKEFFDWSELQSDERANLGRSGKYSDTTVEHLKKKLSNLSESEDTDELLNLRKNTVDELKISLDDSYTMEDIITTENEKQSTTERQEPQTTEGTVSGTKKEDTKTLEGFGELGSSASMFCSHSSTSFFDSSDESYDEVDGEEVDEKEKEKIKREKKLYRIAEELVTTEEKFVSSLRLLNEEFRKYVNKANKMNDTPIIPDETLNQIFRHLPELQRLNENFLQELQTRLKEWSENRRIADLIIQHGPFLKLYSAYICDFRNMSTVLEESKRKYPMFQELVREFEALSLCKSLSLEHYMLKPIQRIPQYRLFLERYMKYLPNDSTEYDDTGRALDIMTKVTEHANEFMKRGDNFAKLLSIQNSIFGNFEIVKPGRIFIKEGELLKLSRKEMQPRWFILFNDCLVSTTPIQRYLYVIHHKLPLTGMKVSIPEQPGYQNEFSIITVQRSYTIVARSPEIREDWIKALSKAITENATKRRSFLLVKDDDDDMEDEAESHLKIGNKAPVWVPDKRVSMCQICTRDFKVTYRRHHCRGCGKVVCSACSANRYPLNYLHNRMARVCEKCLVVLQQESSQEHLSRPSVTEKLEVSPSFGSSEVDSDCPLMNSKKHVRNRPCVLKEVPASDKDITKKGYLYRMRQNKSWKKYWFLIKDKVLYMYRACEDVAALTSRPLLGYSVERLTKLPENEEDAGCFFQLTHKGQLPVIFRAENPQEADSWMSTMRKATVIE</sequence>
<dbReference type="SMART" id="SM00064">
    <property type="entry name" value="FYVE"/>
    <property type="match status" value="1"/>
</dbReference>